<evidence type="ECO:0000313" key="4">
    <source>
        <dbReference type="Proteomes" id="UP000619479"/>
    </source>
</evidence>
<reference evidence="3" key="1">
    <citation type="submission" date="2021-01" db="EMBL/GenBank/DDBJ databases">
        <title>Whole genome shotgun sequence of Actinoplanes cyaneus NBRC 14990.</title>
        <authorList>
            <person name="Komaki H."/>
            <person name="Tamura T."/>
        </authorList>
    </citation>
    <scope>NUCLEOTIDE SEQUENCE</scope>
    <source>
        <strain evidence="3">NBRC 14990</strain>
    </source>
</reference>
<dbReference type="EMBL" id="BOMH01000070">
    <property type="protein sequence ID" value="GID70023.1"/>
    <property type="molecule type" value="Genomic_DNA"/>
</dbReference>
<accession>A0A919IRB2</accession>
<evidence type="ECO:0000313" key="3">
    <source>
        <dbReference type="EMBL" id="GID70023.1"/>
    </source>
</evidence>
<evidence type="ECO:0000256" key="2">
    <source>
        <dbReference type="SAM" id="Phobius"/>
    </source>
</evidence>
<evidence type="ECO:0000256" key="1">
    <source>
        <dbReference type="SAM" id="MobiDB-lite"/>
    </source>
</evidence>
<keyword evidence="2" id="KW-0472">Membrane</keyword>
<comment type="caution">
    <text evidence="3">The sequence shown here is derived from an EMBL/GenBank/DDBJ whole genome shotgun (WGS) entry which is preliminary data.</text>
</comment>
<feature type="transmembrane region" description="Helical" evidence="2">
    <location>
        <begin position="17"/>
        <end position="37"/>
    </location>
</feature>
<organism evidence="3 4">
    <name type="scientific">Actinoplanes cyaneus</name>
    <dbReference type="NCBI Taxonomy" id="52696"/>
    <lineage>
        <taxon>Bacteria</taxon>
        <taxon>Bacillati</taxon>
        <taxon>Actinomycetota</taxon>
        <taxon>Actinomycetes</taxon>
        <taxon>Micromonosporales</taxon>
        <taxon>Micromonosporaceae</taxon>
        <taxon>Actinoplanes</taxon>
    </lineage>
</organism>
<keyword evidence="2" id="KW-0812">Transmembrane</keyword>
<gene>
    <name evidence="3" type="ORF">Acy02nite_79040</name>
</gene>
<dbReference type="RefSeq" id="WP_203753245.1">
    <property type="nucleotide sequence ID" value="NZ_BAAAUC010000028.1"/>
</dbReference>
<protein>
    <submittedName>
        <fullName evidence="3">Uncharacterized protein</fullName>
    </submittedName>
</protein>
<feature type="region of interest" description="Disordered" evidence="1">
    <location>
        <begin position="42"/>
        <end position="83"/>
    </location>
</feature>
<keyword evidence="4" id="KW-1185">Reference proteome</keyword>
<name>A0A919IRB2_9ACTN</name>
<proteinExistence type="predicted"/>
<dbReference type="Proteomes" id="UP000619479">
    <property type="component" value="Unassembled WGS sequence"/>
</dbReference>
<dbReference type="AlphaFoldDB" id="A0A919IRB2"/>
<keyword evidence="2" id="KW-1133">Transmembrane helix</keyword>
<sequence length="181" mass="18959">MSGIVARGLNALFRTRWGVALVLVAVVLAIVGIGRLLSDGQSGSTPIGLGSPAPAISIDPSEDDSIVSSEPPPKPRTSPGRAEPEQVAYAFASAWVSHNDVTSKKWLDRLLPNATADLADQLRGVDPAGVPADRVLGRPTLDVVNETQVNAIVTMNSGKLSLRLVAPDGHWLVDGIDWEGA</sequence>